<dbReference type="AlphaFoldDB" id="A0AAW1NZI5"/>
<gene>
    <name evidence="2" type="ORF">WJX73_010320</name>
</gene>
<keyword evidence="3" id="KW-1185">Reference proteome</keyword>
<name>A0AAW1NZI5_9CHLO</name>
<dbReference type="InterPro" id="IPR010634">
    <property type="entry name" value="DUF1223"/>
</dbReference>
<evidence type="ECO:0008006" key="4">
    <source>
        <dbReference type="Google" id="ProtNLM"/>
    </source>
</evidence>
<dbReference type="InterPro" id="IPR036249">
    <property type="entry name" value="Thioredoxin-like_sf"/>
</dbReference>
<feature type="region of interest" description="Disordered" evidence="1">
    <location>
        <begin position="1"/>
        <end position="22"/>
    </location>
</feature>
<dbReference type="Pfam" id="PF06764">
    <property type="entry name" value="DUF1223"/>
    <property type="match status" value="1"/>
</dbReference>
<dbReference type="EMBL" id="JALJOQ010000081">
    <property type="protein sequence ID" value="KAK9800768.1"/>
    <property type="molecule type" value="Genomic_DNA"/>
</dbReference>
<proteinExistence type="predicted"/>
<organism evidence="2 3">
    <name type="scientific">Symbiochloris irregularis</name>
    <dbReference type="NCBI Taxonomy" id="706552"/>
    <lineage>
        <taxon>Eukaryota</taxon>
        <taxon>Viridiplantae</taxon>
        <taxon>Chlorophyta</taxon>
        <taxon>core chlorophytes</taxon>
        <taxon>Trebouxiophyceae</taxon>
        <taxon>Trebouxiales</taxon>
        <taxon>Trebouxiaceae</taxon>
        <taxon>Symbiochloris</taxon>
    </lineage>
</organism>
<feature type="compositionally biased region" description="Basic and acidic residues" evidence="1">
    <location>
        <begin position="12"/>
        <end position="22"/>
    </location>
</feature>
<reference evidence="2 3" key="1">
    <citation type="journal article" date="2024" name="Nat. Commun.">
        <title>Phylogenomics reveals the evolutionary origins of lichenization in chlorophyte algae.</title>
        <authorList>
            <person name="Puginier C."/>
            <person name="Libourel C."/>
            <person name="Otte J."/>
            <person name="Skaloud P."/>
            <person name="Haon M."/>
            <person name="Grisel S."/>
            <person name="Petersen M."/>
            <person name="Berrin J.G."/>
            <person name="Delaux P.M."/>
            <person name="Dal Grande F."/>
            <person name="Keller J."/>
        </authorList>
    </citation>
    <scope>NUCLEOTIDE SEQUENCE [LARGE SCALE GENOMIC DNA]</scope>
    <source>
        <strain evidence="2 3">SAG 2036</strain>
    </source>
</reference>
<evidence type="ECO:0000256" key="1">
    <source>
        <dbReference type="SAM" id="MobiDB-lite"/>
    </source>
</evidence>
<comment type="caution">
    <text evidence="2">The sequence shown here is derived from an EMBL/GenBank/DDBJ whole genome shotgun (WGS) entry which is preliminary data.</text>
</comment>
<dbReference type="Proteomes" id="UP001465755">
    <property type="component" value="Unassembled WGS sequence"/>
</dbReference>
<dbReference type="PANTHER" id="PTHR36057">
    <property type="match status" value="1"/>
</dbReference>
<protein>
    <recommendedName>
        <fullName evidence="4">DUF1223 domain-containing protein</fullName>
    </recommendedName>
</protein>
<evidence type="ECO:0000313" key="2">
    <source>
        <dbReference type="EMBL" id="KAK9800768.1"/>
    </source>
</evidence>
<accession>A0AAW1NZI5</accession>
<sequence length="178" mass="19772">MFGNRQSARPVDVSERRGTVDRDHWQSSEAQAHVVELFTSEGCSSCPPADQLLVLADHDALFRTVIPVAWHVDYWDYLGWVDPFASAAHTARQRQYAREWNSKSVYTPCFCVDGQPTRHFSKALKSLGPGSSVGVLEARDSGDGSFRVTFHAQGKLPPALCSYAQRLLPVGLFYLASK</sequence>
<dbReference type="PANTHER" id="PTHR36057:SF1">
    <property type="entry name" value="LIPOPROTEIN LIPID ATTACHMENT SITE-LIKE PROTEIN, PUTATIVE (DUF1223)-RELATED"/>
    <property type="match status" value="1"/>
</dbReference>
<evidence type="ECO:0000313" key="3">
    <source>
        <dbReference type="Proteomes" id="UP001465755"/>
    </source>
</evidence>
<dbReference type="SUPFAM" id="SSF52833">
    <property type="entry name" value="Thioredoxin-like"/>
    <property type="match status" value="1"/>
</dbReference>